<dbReference type="Pfam" id="PF00656">
    <property type="entry name" value="Peptidase_C14"/>
    <property type="match status" value="1"/>
</dbReference>
<accession>A0A6M5YXP0</accession>
<keyword evidence="1" id="KW-0732">Signal</keyword>
<sequence length="542" mass="58513">MRCAVSLVAALALASTVFAQEPKAAFPRRMLFVHVADYLYLNPLTRAAPGGPDRVREAAGRLAFGFRVPNSKDNDQLFVLADTPAADARLPTKAALVKAMEGFCETTRGQDRVVIYFGVHVVEKDGKAFVVPIDGDPAAAGTLLPVADVYARLKELKAAQKVVIWDVCRQNPDRVRGRREPGPMTLELFRALAVAPAGVEVLLSCSPGEHALEYFVPRGTAGTLPGSAYLDALRQAAIDTRVSTKAEPGDAVPVEVLHKSAVRAVAAVAYRQTPLLVGTAPKLPVEFNPSEAPAKRFELPAFQGPQADAKAILDELALPAILEDDRAPLARLPYSEAALKGYAPDVSVEDALRNLDRYPLRGATLRAVQTVRNVWRLDAKEQKAVATLSSPISDRAKRAVSTAQDSVAITIAELETELARLEGVADKRAKETKRWQAHYDLVVAELRLRLVVLNEYNRALGHVKTETLPDLPKSSTGWRLVPTTKIEGRKDVGGMFAAAGDGFTKIAAEHVGTPWEVLAKRSLAVLPGVRWEPIVAPASEGK</sequence>
<feature type="domain" description="Peptidase C14 caspase" evidence="2">
    <location>
        <begin position="89"/>
        <end position="276"/>
    </location>
</feature>
<dbReference type="SUPFAM" id="SSF52129">
    <property type="entry name" value="Caspase-like"/>
    <property type="match status" value="1"/>
</dbReference>
<dbReference type="Proteomes" id="UP000503447">
    <property type="component" value="Chromosome"/>
</dbReference>
<keyword evidence="4" id="KW-1185">Reference proteome</keyword>
<dbReference type="InterPro" id="IPR029030">
    <property type="entry name" value="Caspase-like_dom_sf"/>
</dbReference>
<protein>
    <recommendedName>
        <fullName evidence="2">Peptidase C14 caspase domain-containing protein</fullName>
    </recommendedName>
</protein>
<proteinExistence type="predicted"/>
<dbReference type="EMBL" id="CP053452">
    <property type="protein sequence ID" value="QJW97973.1"/>
    <property type="molecule type" value="Genomic_DNA"/>
</dbReference>
<name>A0A6M5YXP0_9BACT</name>
<evidence type="ECO:0000313" key="3">
    <source>
        <dbReference type="EMBL" id="QJW97973.1"/>
    </source>
</evidence>
<feature type="chain" id="PRO_5026862777" description="Peptidase C14 caspase domain-containing protein" evidence="1">
    <location>
        <begin position="20"/>
        <end position="542"/>
    </location>
</feature>
<evidence type="ECO:0000256" key="1">
    <source>
        <dbReference type="SAM" id="SignalP"/>
    </source>
</evidence>
<evidence type="ECO:0000313" key="4">
    <source>
        <dbReference type="Proteomes" id="UP000503447"/>
    </source>
</evidence>
<gene>
    <name evidence="3" type="ORF">FTUN_5553</name>
</gene>
<dbReference type="AlphaFoldDB" id="A0A6M5YXP0"/>
<dbReference type="GO" id="GO:0006508">
    <property type="term" value="P:proteolysis"/>
    <property type="evidence" value="ECO:0007669"/>
    <property type="project" value="InterPro"/>
</dbReference>
<feature type="signal peptide" evidence="1">
    <location>
        <begin position="1"/>
        <end position="19"/>
    </location>
</feature>
<reference evidence="4" key="1">
    <citation type="submission" date="2020-05" db="EMBL/GenBank/DDBJ databases">
        <title>Frigoriglobus tundricola gen. nov., sp. nov., a psychrotolerant cellulolytic planctomycete of the family Gemmataceae with two divergent copies of 16S rRNA gene.</title>
        <authorList>
            <person name="Kulichevskaya I.S."/>
            <person name="Ivanova A.A."/>
            <person name="Naumoff D.G."/>
            <person name="Beletsky A.V."/>
            <person name="Rijpstra W.I.C."/>
            <person name="Sinninghe Damste J.S."/>
            <person name="Mardanov A.V."/>
            <person name="Ravin N.V."/>
            <person name="Dedysh S.N."/>
        </authorList>
    </citation>
    <scope>NUCLEOTIDE SEQUENCE [LARGE SCALE GENOMIC DNA]</scope>
    <source>
        <strain evidence="4">PL17</strain>
    </source>
</reference>
<organism evidence="3 4">
    <name type="scientific">Frigoriglobus tundricola</name>
    <dbReference type="NCBI Taxonomy" id="2774151"/>
    <lineage>
        <taxon>Bacteria</taxon>
        <taxon>Pseudomonadati</taxon>
        <taxon>Planctomycetota</taxon>
        <taxon>Planctomycetia</taxon>
        <taxon>Gemmatales</taxon>
        <taxon>Gemmataceae</taxon>
        <taxon>Frigoriglobus</taxon>
    </lineage>
</organism>
<dbReference type="RefSeq" id="WP_171473247.1">
    <property type="nucleotide sequence ID" value="NZ_CP053452.2"/>
</dbReference>
<dbReference type="InterPro" id="IPR011600">
    <property type="entry name" value="Pept_C14_caspase"/>
</dbReference>
<dbReference type="KEGG" id="ftj:FTUN_5553"/>
<evidence type="ECO:0000259" key="2">
    <source>
        <dbReference type="Pfam" id="PF00656"/>
    </source>
</evidence>
<dbReference type="GO" id="GO:0004197">
    <property type="term" value="F:cysteine-type endopeptidase activity"/>
    <property type="evidence" value="ECO:0007669"/>
    <property type="project" value="InterPro"/>
</dbReference>
<dbReference type="Gene3D" id="3.40.50.1460">
    <property type="match status" value="1"/>
</dbReference>